<protein>
    <submittedName>
        <fullName evidence="1">Uncharacterized protein</fullName>
    </submittedName>
</protein>
<accession>A0A150G7A1</accession>
<evidence type="ECO:0000313" key="2">
    <source>
        <dbReference type="Proteomes" id="UP000075714"/>
    </source>
</evidence>
<keyword evidence="2" id="KW-1185">Reference proteome</keyword>
<dbReference type="EMBL" id="LSYV01000052">
    <property type="protein sequence ID" value="KXZ45739.1"/>
    <property type="molecule type" value="Genomic_DNA"/>
</dbReference>
<reference evidence="2" key="1">
    <citation type="journal article" date="2016" name="Nat. Commun.">
        <title>The Gonium pectorale genome demonstrates co-option of cell cycle regulation during the evolution of multicellularity.</title>
        <authorList>
            <person name="Hanschen E.R."/>
            <person name="Marriage T.N."/>
            <person name="Ferris P.J."/>
            <person name="Hamaji T."/>
            <person name="Toyoda A."/>
            <person name="Fujiyama A."/>
            <person name="Neme R."/>
            <person name="Noguchi H."/>
            <person name="Minakuchi Y."/>
            <person name="Suzuki M."/>
            <person name="Kawai-Toyooka H."/>
            <person name="Smith D.R."/>
            <person name="Sparks H."/>
            <person name="Anderson J."/>
            <person name="Bakaric R."/>
            <person name="Luria V."/>
            <person name="Karger A."/>
            <person name="Kirschner M.W."/>
            <person name="Durand P.M."/>
            <person name="Michod R.E."/>
            <person name="Nozaki H."/>
            <person name="Olson B.J."/>
        </authorList>
    </citation>
    <scope>NUCLEOTIDE SEQUENCE [LARGE SCALE GENOMIC DNA]</scope>
    <source>
        <strain evidence="2">NIES-2863</strain>
    </source>
</reference>
<comment type="caution">
    <text evidence="1">The sequence shown here is derived from an EMBL/GenBank/DDBJ whole genome shotgun (WGS) entry which is preliminary data.</text>
</comment>
<dbReference type="OrthoDB" id="531944at2759"/>
<organism evidence="1 2">
    <name type="scientific">Gonium pectorale</name>
    <name type="common">Green alga</name>
    <dbReference type="NCBI Taxonomy" id="33097"/>
    <lineage>
        <taxon>Eukaryota</taxon>
        <taxon>Viridiplantae</taxon>
        <taxon>Chlorophyta</taxon>
        <taxon>core chlorophytes</taxon>
        <taxon>Chlorophyceae</taxon>
        <taxon>CS clade</taxon>
        <taxon>Chlamydomonadales</taxon>
        <taxon>Volvocaceae</taxon>
        <taxon>Gonium</taxon>
    </lineage>
</organism>
<gene>
    <name evidence="1" type="ORF">GPECTOR_51g725</name>
</gene>
<dbReference type="Proteomes" id="UP000075714">
    <property type="component" value="Unassembled WGS sequence"/>
</dbReference>
<evidence type="ECO:0000313" key="1">
    <source>
        <dbReference type="EMBL" id="KXZ45739.1"/>
    </source>
</evidence>
<sequence length="168" mass="17957">MDEDGPQPHPALADRAVLHLLEATAYMRYLLQTLMSRNTRDAPNSGPGRNFWFNLWMPTGAGGQQPYGGYAGPEGQQVLEAGGMVAQGPDPAAVAAAAAGVPARRPAGRRLLQHRLVCRNSYCALCAGTCDLFTRGHGLRLDPALPAGLREMDDIVQELALALNNINL</sequence>
<dbReference type="AlphaFoldDB" id="A0A150G7A1"/>
<proteinExistence type="predicted"/>
<name>A0A150G7A1_GONPE</name>